<gene>
    <name evidence="3" type="ORF">CSSPTR1EN2_LOCUS23383</name>
</gene>
<accession>A0ABP0V4Q4</accession>
<reference evidence="3" key="1">
    <citation type="submission" date="2024-02" db="EMBL/GenBank/DDBJ databases">
        <authorList>
            <consortium name="ELIXIR-Norway"/>
            <consortium name="Elixir Norway"/>
        </authorList>
    </citation>
    <scope>NUCLEOTIDE SEQUENCE</scope>
</reference>
<evidence type="ECO:0000259" key="2">
    <source>
        <dbReference type="Pfam" id="PF16719"/>
    </source>
</evidence>
<sequence length="541" mass="60021">MAVEESGLEMYCAEDGAWYDGSLSLASENRVRVHFTNFDSDEDEYWEPGTLEDPAKLLRRVRVSSEQLQDTQCRTVAKDTPVCGCYEDGDSRKYFDARVVQVEHVPHPSDGDCTCKFKLRWAAGPKRGRQTTVCCADVCLLSNQDPTEHSMIKALMAQSLLKPEELGKNAKVQKKEPKAHQIKALKKRKQVVPKDITAIQTLTEAEEAVPSAKKQPLRKKVGIDAVEDNDTSPEQVDDAIKSVLVDIQQNHTEDSGDHLHESTQERELVLDVLKSIPARKRARHAMMQSEALVTNPNLPYSQLLQKGVDAISPEPGFASYDEAEASSKHGGRLSRSSLPCDQNTEAGDEGYRNLPVQQPLTQISQGNGVSAAYASSMLLICNMEVDCSALDVMEVLCSRTPGIIAVHILPSREFESSTCGYVLYKDGESAHNALGYLVSNEIIIASDNDRPWIISGATLPNPSKVFGIASHSAFKEEGTGFCGIFSNHPPSKSLHFLTPVPQLNKHYDRANKMKQLYLKHQTQRKKLFEKIKNEEKKILSS</sequence>
<dbReference type="PANTHER" id="PTHR36384">
    <property type="entry name" value="SAWADEE PROTEIN"/>
    <property type="match status" value="1"/>
</dbReference>
<dbReference type="CDD" id="cd00590">
    <property type="entry name" value="RRM_SF"/>
    <property type="match status" value="1"/>
</dbReference>
<dbReference type="Proteomes" id="UP001497512">
    <property type="component" value="Chromosome 9"/>
</dbReference>
<dbReference type="InterPro" id="IPR032001">
    <property type="entry name" value="SAWADEE_dom"/>
</dbReference>
<protein>
    <recommendedName>
        <fullName evidence="2">SAWADEE domain-containing protein</fullName>
    </recommendedName>
</protein>
<name>A0ABP0V4Q4_9BRYO</name>
<feature type="region of interest" description="Disordered" evidence="1">
    <location>
        <begin position="315"/>
        <end position="352"/>
    </location>
</feature>
<feature type="domain" description="SAWADEE" evidence="2">
    <location>
        <begin position="5"/>
        <end position="139"/>
    </location>
</feature>
<dbReference type="PANTHER" id="PTHR36384:SF1">
    <property type="entry name" value="SAWADEE PROTEIN"/>
    <property type="match status" value="1"/>
</dbReference>
<keyword evidence="4" id="KW-1185">Reference proteome</keyword>
<evidence type="ECO:0000256" key="1">
    <source>
        <dbReference type="SAM" id="MobiDB-lite"/>
    </source>
</evidence>
<organism evidence="3 4">
    <name type="scientific">Sphagnum troendelagicum</name>
    <dbReference type="NCBI Taxonomy" id="128251"/>
    <lineage>
        <taxon>Eukaryota</taxon>
        <taxon>Viridiplantae</taxon>
        <taxon>Streptophyta</taxon>
        <taxon>Embryophyta</taxon>
        <taxon>Bryophyta</taxon>
        <taxon>Sphagnophytina</taxon>
        <taxon>Sphagnopsida</taxon>
        <taxon>Sphagnales</taxon>
        <taxon>Sphagnaceae</taxon>
        <taxon>Sphagnum</taxon>
    </lineage>
</organism>
<dbReference type="Gene3D" id="2.30.30.140">
    <property type="match status" value="1"/>
</dbReference>
<feature type="compositionally biased region" description="Polar residues" evidence="1">
    <location>
        <begin position="334"/>
        <end position="345"/>
    </location>
</feature>
<dbReference type="EMBL" id="OZ019901">
    <property type="protein sequence ID" value="CAK9236983.1"/>
    <property type="molecule type" value="Genomic_DNA"/>
</dbReference>
<dbReference type="Pfam" id="PF16719">
    <property type="entry name" value="SAWADEE"/>
    <property type="match status" value="1"/>
</dbReference>
<proteinExistence type="predicted"/>
<evidence type="ECO:0000313" key="3">
    <source>
        <dbReference type="EMBL" id="CAK9236983.1"/>
    </source>
</evidence>
<evidence type="ECO:0000313" key="4">
    <source>
        <dbReference type="Proteomes" id="UP001497512"/>
    </source>
</evidence>